<keyword evidence="2" id="KW-1185">Reference proteome</keyword>
<sequence length="51" mass="5696">MNVNNKVVVVMITTHPWVLDKFAVKGRDYDQYIAMMRAGRRAADTATTPAA</sequence>
<organism evidence="1 2">
    <name type="scientific">Microlunatus ginsengisoli</name>
    <dbReference type="NCBI Taxonomy" id="363863"/>
    <lineage>
        <taxon>Bacteria</taxon>
        <taxon>Bacillati</taxon>
        <taxon>Actinomycetota</taxon>
        <taxon>Actinomycetes</taxon>
        <taxon>Propionibacteriales</taxon>
        <taxon>Propionibacteriaceae</taxon>
        <taxon>Microlunatus</taxon>
    </lineage>
</organism>
<dbReference type="Proteomes" id="UP001501490">
    <property type="component" value="Unassembled WGS sequence"/>
</dbReference>
<proteinExistence type="predicted"/>
<name>A0ABP7B077_9ACTN</name>
<dbReference type="EMBL" id="BAABAB010000057">
    <property type="protein sequence ID" value="GAA3643977.1"/>
    <property type="molecule type" value="Genomic_DNA"/>
</dbReference>
<comment type="caution">
    <text evidence="1">The sequence shown here is derived from an EMBL/GenBank/DDBJ whole genome shotgun (WGS) entry which is preliminary data.</text>
</comment>
<evidence type="ECO:0000313" key="1">
    <source>
        <dbReference type="EMBL" id="GAA3643977.1"/>
    </source>
</evidence>
<dbReference type="RefSeq" id="WP_344810156.1">
    <property type="nucleotide sequence ID" value="NZ_BAABAB010000057.1"/>
</dbReference>
<evidence type="ECO:0000313" key="2">
    <source>
        <dbReference type="Proteomes" id="UP001501490"/>
    </source>
</evidence>
<protein>
    <submittedName>
        <fullName evidence="1">Uncharacterized protein</fullName>
    </submittedName>
</protein>
<reference evidence="2" key="1">
    <citation type="journal article" date="2019" name="Int. J. Syst. Evol. Microbiol.">
        <title>The Global Catalogue of Microorganisms (GCM) 10K type strain sequencing project: providing services to taxonomists for standard genome sequencing and annotation.</title>
        <authorList>
            <consortium name="The Broad Institute Genomics Platform"/>
            <consortium name="The Broad Institute Genome Sequencing Center for Infectious Disease"/>
            <person name="Wu L."/>
            <person name="Ma J."/>
        </authorList>
    </citation>
    <scope>NUCLEOTIDE SEQUENCE [LARGE SCALE GENOMIC DNA]</scope>
    <source>
        <strain evidence="2">JCM 16929</strain>
    </source>
</reference>
<gene>
    <name evidence="1" type="ORF">GCM10022236_53270</name>
</gene>
<accession>A0ABP7B077</accession>